<gene>
    <name evidence="6" type="ORF">APG10_01318</name>
    <name evidence="7" type="ORF">APG11_01454</name>
    <name evidence="8" type="ORF">APG12_01423</name>
</gene>
<dbReference type="EMBL" id="LNGF01000034">
    <property type="protein sequence ID" value="KYC47079.1"/>
    <property type="molecule type" value="Genomic_DNA"/>
</dbReference>
<dbReference type="EMBL" id="LNGE01000037">
    <property type="protein sequence ID" value="KYC44917.1"/>
    <property type="molecule type" value="Genomic_DNA"/>
</dbReference>
<accession>A0A150IX19</accession>
<proteinExistence type="inferred from homology"/>
<dbReference type="GO" id="GO:0003735">
    <property type="term" value="F:structural constituent of ribosome"/>
    <property type="evidence" value="ECO:0007669"/>
    <property type="project" value="InterPro"/>
</dbReference>
<evidence type="ECO:0000313" key="8">
    <source>
        <dbReference type="EMBL" id="KYC49523.1"/>
    </source>
</evidence>
<reference evidence="9 10" key="1">
    <citation type="journal article" date="2016" name="ISME J.">
        <title>Chasing the elusive Euryarchaeota class WSA2: genomes reveal a uniquely fastidious methyl-reducing methanogen.</title>
        <authorList>
            <person name="Nobu M.K."/>
            <person name="Narihiro T."/>
            <person name="Kuroda K."/>
            <person name="Mei R."/>
            <person name="Liu W.T."/>
        </authorList>
    </citation>
    <scope>NUCLEOTIDE SEQUENCE [LARGE SCALE GENOMIC DNA]</scope>
    <source>
        <strain evidence="6">B03fssc0709_Meth_Bin005</strain>
        <strain evidence="7">B15fssc0709_Meth_Bin003</strain>
        <strain evidence="8">BMIXfssc0709_Meth_Bin006</strain>
    </source>
</reference>
<dbReference type="InterPro" id="IPR023654">
    <property type="entry name" value="Ribosomal_eL32_arc"/>
</dbReference>
<evidence type="ECO:0000313" key="6">
    <source>
        <dbReference type="EMBL" id="KYC44917.1"/>
    </source>
</evidence>
<dbReference type="SUPFAM" id="SSF52042">
    <property type="entry name" value="Ribosomal protein L32e"/>
    <property type="match status" value="1"/>
</dbReference>
<sequence>MSSRLLRVRKKLNSKRPKFLRTETWKHISFKNDPKWRKPKGKDNKMRMKRSGKQPLVSVGYRGPKEVRGMHASGLKEVMISTPGQIDGLENVIIRINATVGNKKKIEIVKKAVKSNLKIANPSLTYVKVNSIEEFDAIEPIKDHIQKLIVPLSLDNDTRTDIVRKAEDAGITVEE</sequence>
<dbReference type="PATRIC" id="fig|1706438.3.peg.1430"/>
<dbReference type="PANTHER" id="PTHR23413">
    <property type="entry name" value="60S RIBOSOMAL PROTEIN L32 AND DNA-DIRECTED RNA POLYMERASE II, SUBUNIT N"/>
    <property type="match status" value="1"/>
</dbReference>
<evidence type="ECO:0000313" key="9">
    <source>
        <dbReference type="Proteomes" id="UP000091929"/>
    </source>
</evidence>
<dbReference type="AlphaFoldDB" id="A0A150IPV3"/>
<dbReference type="GO" id="GO:0022625">
    <property type="term" value="C:cytosolic large ribosomal subunit"/>
    <property type="evidence" value="ECO:0007669"/>
    <property type="project" value="TreeGrafter"/>
</dbReference>
<dbReference type="Pfam" id="PF01655">
    <property type="entry name" value="Ribosomal_L32e"/>
    <property type="match status" value="1"/>
</dbReference>
<evidence type="ECO:0000256" key="3">
    <source>
        <dbReference type="ARBA" id="ARBA00023274"/>
    </source>
</evidence>
<dbReference type="GO" id="GO:0006412">
    <property type="term" value="P:translation"/>
    <property type="evidence" value="ECO:0007669"/>
    <property type="project" value="InterPro"/>
</dbReference>
<dbReference type="InterPro" id="IPR036351">
    <property type="entry name" value="Ribosomal_eL32_sf"/>
</dbReference>
<evidence type="ECO:0000313" key="7">
    <source>
        <dbReference type="EMBL" id="KYC47079.1"/>
    </source>
</evidence>
<protein>
    <recommendedName>
        <fullName evidence="4">Large ribosomal subunit protein eL32</fullName>
    </recommendedName>
    <alternativeName>
        <fullName evidence="5">50S ribosomal protein L32e</fullName>
    </alternativeName>
</protein>
<keyword evidence="3" id="KW-0687">Ribonucleoprotein</keyword>
<name>A0A150IPV3_9EURY</name>
<keyword evidence="2 7" id="KW-0689">Ribosomal protein</keyword>
<evidence type="ECO:0000256" key="2">
    <source>
        <dbReference type="ARBA" id="ARBA00022980"/>
    </source>
</evidence>
<dbReference type="Proteomes" id="UP000092403">
    <property type="component" value="Unassembled WGS sequence"/>
</dbReference>
<dbReference type="Proteomes" id="UP000092401">
    <property type="component" value="Unassembled WGS sequence"/>
</dbReference>
<dbReference type="NCBIfam" id="NF006332">
    <property type="entry name" value="PRK08562.1"/>
    <property type="match status" value="1"/>
</dbReference>
<dbReference type="EMBL" id="LNJC01000033">
    <property type="protein sequence ID" value="KYC49523.1"/>
    <property type="molecule type" value="Genomic_DNA"/>
</dbReference>
<evidence type="ECO:0000256" key="1">
    <source>
        <dbReference type="ARBA" id="ARBA00008431"/>
    </source>
</evidence>
<comment type="caution">
    <text evidence="7">The sequence shown here is derived from an EMBL/GenBank/DDBJ whole genome shotgun (WGS) entry which is preliminary data.</text>
</comment>
<dbReference type="PATRIC" id="fig|1706436.3.peg.1339"/>
<evidence type="ECO:0000313" key="10">
    <source>
        <dbReference type="Proteomes" id="UP000092401"/>
    </source>
</evidence>
<evidence type="ECO:0000256" key="5">
    <source>
        <dbReference type="ARBA" id="ARBA00035377"/>
    </source>
</evidence>
<dbReference type="SMART" id="SM01393">
    <property type="entry name" value="Ribosomal_L32e"/>
    <property type="match status" value="1"/>
</dbReference>
<accession>A0A150IPV3</accession>
<dbReference type="InterPro" id="IPR001515">
    <property type="entry name" value="Ribosomal_eL32"/>
</dbReference>
<accession>A0A150IIZ3</accession>
<organism evidence="7 9">
    <name type="scientific">Candidatus Methanofastidiosum methylothiophilum</name>
    <dbReference type="NCBI Taxonomy" id="1705564"/>
    <lineage>
        <taxon>Archaea</taxon>
        <taxon>Methanobacteriati</taxon>
        <taxon>Methanobacteriota</taxon>
        <taxon>Stenosarchaea group</taxon>
        <taxon>Candidatus Methanofastidiosia</taxon>
        <taxon>Candidatus Methanofastidiosales</taxon>
        <taxon>Candidatus Methanofastidiosaceae</taxon>
        <taxon>Candidatus Methanofastidiosum</taxon>
    </lineage>
</organism>
<dbReference type="Proteomes" id="UP000091929">
    <property type="component" value="Unassembled WGS sequence"/>
</dbReference>
<dbReference type="PATRIC" id="fig|1706437.3.peg.1461"/>
<comment type="similarity">
    <text evidence="1">Belongs to the eukaryotic ribosomal protein eL32 family.</text>
</comment>
<dbReference type="PANTHER" id="PTHR23413:SF1">
    <property type="entry name" value="RIBOSOMAL PROTEIN L32"/>
    <property type="match status" value="1"/>
</dbReference>
<evidence type="ECO:0000256" key="4">
    <source>
        <dbReference type="ARBA" id="ARBA00035229"/>
    </source>
</evidence>